<dbReference type="InterPro" id="IPR013094">
    <property type="entry name" value="AB_hydrolase_3"/>
</dbReference>
<dbReference type="RefSeq" id="XP_047763241.1">
    <property type="nucleotide sequence ID" value="XM_047905896.1"/>
</dbReference>
<feature type="domain" description="Alpha/beta hydrolase fold-3" evidence="5">
    <location>
        <begin position="102"/>
        <end position="321"/>
    </location>
</feature>
<dbReference type="Pfam" id="PF07859">
    <property type="entry name" value="Abhydrolase_3"/>
    <property type="match status" value="1"/>
</dbReference>
<evidence type="ECO:0000256" key="2">
    <source>
        <dbReference type="ARBA" id="ARBA00022801"/>
    </source>
</evidence>
<gene>
    <name evidence="6" type="ORF">CLAFUR5_06748</name>
</gene>
<protein>
    <submittedName>
        <fullName evidence="6">Esterase</fullName>
    </submittedName>
</protein>
<dbReference type="PROSITE" id="PS01174">
    <property type="entry name" value="LIPASE_GDXG_SER"/>
    <property type="match status" value="1"/>
</dbReference>
<dbReference type="AlphaFoldDB" id="A0A9Q8PAF7"/>
<name>A0A9Q8PAF7_PASFU</name>
<dbReference type="InterPro" id="IPR050300">
    <property type="entry name" value="GDXG_lipolytic_enzyme"/>
</dbReference>
<feature type="region of interest" description="Disordered" evidence="4">
    <location>
        <begin position="50"/>
        <end position="70"/>
    </location>
</feature>
<dbReference type="EMBL" id="CP090168">
    <property type="protein sequence ID" value="UJO18875.1"/>
    <property type="molecule type" value="Genomic_DNA"/>
</dbReference>
<dbReference type="Proteomes" id="UP000756132">
    <property type="component" value="Chromosome 6"/>
</dbReference>
<evidence type="ECO:0000256" key="4">
    <source>
        <dbReference type="SAM" id="MobiDB-lite"/>
    </source>
</evidence>
<accession>A0A9Q8PAF7</accession>
<evidence type="ECO:0000313" key="6">
    <source>
        <dbReference type="EMBL" id="UJO18875.1"/>
    </source>
</evidence>
<dbReference type="GeneID" id="71986626"/>
<reference evidence="6" key="2">
    <citation type="journal article" date="2022" name="Microb. Genom.">
        <title>A chromosome-scale genome assembly of the tomato pathogen Cladosporium fulvum reveals a compartmentalized genome architecture and the presence of a dispensable chromosome.</title>
        <authorList>
            <person name="Zaccaron A.Z."/>
            <person name="Chen L.H."/>
            <person name="Samaras A."/>
            <person name="Stergiopoulos I."/>
        </authorList>
    </citation>
    <scope>NUCLEOTIDE SEQUENCE</scope>
    <source>
        <strain evidence="6">Race5_Kim</strain>
    </source>
</reference>
<dbReference type="PANTHER" id="PTHR48081:SF8">
    <property type="entry name" value="ALPHA_BETA HYDROLASE FOLD-3 DOMAIN-CONTAINING PROTEIN-RELATED"/>
    <property type="match status" value="1"/>
</dbReference>
<evidence type="ECO:0000256" key="1">
    <source>
        <dbReference type="ARBA" id="ARBA00010515"/>
    </source>
</evidence>
<evidence type="ECO:0000256" key="3">
    <source>
        <dbReference type="PROSITE-ProRule" id="PRU10038"/>
    </source>
</evidence>
<proteinExistence type="inferred from homology"/>
<dbReference type="InterPro" id="IPR029058">
    <property type="entry name" value="AB_hydrolase_fold"/>
</dbReference>
<dbReference type="GO" id="GO:0016787">
    <property type="term" value="F:hydrolase activity"/>
    <property type="evidence" value="ECO:0007669"/>
    <property type="project" value="UniProtKB-KW"/>
</dbReference>
<dbReference type="KEGG" id="ffu:CLAFUR5_06748"/>
<comment type="similarity">
    <text evidence="1">Belongs to the 'GDXG' lipolytic enzyme family.</text>
</comment>
<keyword evidence="7" id="KW-1185">Reference proteome</keyword>
<dbReference type="OrthoDB" id="2152029at2759"/>
<organism evidence="6 7">
    <name type="scientific">Passalora fulva</name>
    <name type="common">Tomato leaf mold</name>
    <name type="synonym">Cladosporium fulvum</name>
    <dbReference type="NCBI Taxonomy" id="5499"/>
    <lineage>
        <taxon>Eukaryota</taxon>
        <taxon>Fungi</taxon>
        <taxon>Dikarya</taxon>
        <taxon>Ascomycota</taxon>
        <taxon>Pezizomycotina</taxon>
        <taxon>Dothideomycetes</taxon>
        <taxon>Dothideomycetidae</taxon>
        <taxon>Mycosphaerellales</taxon>
        <taxon>Mycosphaerellaceae</taxon>
        <taxon>Fulvia</taxon>
    </lineage>
</organism>
<evidence type="ECO:0000259" key="5">
    <source>
        <dbReference type="Pfam" id="PF07859"/>
    </source>
</evidence>
<dbReference type="SUPFAM" id="SSF53474">
    <property type="entry name" value="alpha/beta-Hydrolases"/>
    <property type="match status" value="1"/>
</dbReference>
<reference evidence="6" key="1">
    <citation type="submission" date="2021-12" db="EMBL/GenBank/DDBJ databases">
        <authorList>
            <person name="Zaccaron A."/>
            <person name="Stergiopoulos I."/>
        </authorList>
    </citation>
    <scope>NUCLEOTIDE SEQUENCE</scope>
    <source>
        <strain evidence="6">Race5_Kim</strain>
    </source>
</reference>
<sequence>MATMANDIKDHAATRQPTIKVTARHDRSFMVMLLQTFIRPFNQRLVSHSKEYPAGSPQLPPHRKAKKKLDISERKVDDVYLYRLSPKHSPSNEKNTRKRRLYYFAGGGWQMPASSEHWSFLTELCLNLPETAITLVSYPLAPHSPAPIAFPMLMRLYRTLMQDAANANEEVILAGDSAGGNIALALVIAALAEDAASATCPPCPAAILALSPSTDMRRSNPTMKEIEKLDPLLRIPFAHSTAAAWCGETSQECQAWERSDVRVSPLLADLGPLAKRGVKVHGVTGRYDILSPDAVLFREKCEEAGVEGEWLDWDKQIHVFPLIFSFGFREGIEAKDWILEVLRRT</sequence>
<dbReference type="InterPro" id="IPR033140">
    <property type="entry name" value="Lipase_GDXG_put_SER_AS"/>
</dbReference>
<keyword evidence="2" id="KW-0378">Hydrolase</keyword>
<evidence type="ECO:0000313" key="7">
    <source>
        <dbReference type="Proteomes" id="UP000756132"/>
    </source>
</evidence>
<feature type="active site" evidence="3">
    <location>
        <position position="177"/>
    </location>
</feature>
<dbReference type="Gene3D" id="3.40.50.1820">
    <property type="entry name" value="alpha/beta hydrolase"/>
    <property type="match status" value="1"/>
</dbReference>
<dbReference type="PANTHER" id="PTHR48081">
    <property type="entry name" value="AB HYDROLASE SUPERFAMILY PROTEIN C4A8.06C"/>
    <property type="match status" value="1"/>
</dbReference>